<accession>A0A645J6P0</accession>
<evidence type="ECO:0000313" key="1">
    <source>
        <dbReference type="EMBL" id="MPN59328.1"/>
    </source>
</evidence>
<dbReference type="Gene3D" id="3.80.10.10">
    <property type="entry name" value="Ribonuclease Inhibitor"/>
    <property type="match status" value="1"/>
</dbReference>
<dbReference type="InterPro" id="IPR032675">
    <property type="entry name" value="LRR_dom_sf"/>
</dbReference>
<proteinExistence type="predicted"/>
<dbReference type="InterPro" id="IPR026906">
    <property type="entry name" value="LRR_5"/>
</dbReference>
<organism evidence="1">
    <name type="scientific">bioreactor metagenome</name>
    <dbReference type="NCBI Taxonomy" id="1076179"/>
    <lineage>
        <taxon>unclassified sequences</taxon>
        <taxon>metagenomes</taxon>
        <taxon>ecological metagenomes</taxon>
    </lineage>
</organism>
<evidence type="ECO:0008006" key="2">
    <source>
        <dbReference type="Google" id="ProtNLM"/>
    </source>
</evidence>
<sequence length="70" mass="7786">MDSITIPDGVTEIEYSAFYKCIKLSRVTIPASVTKIGEGVFEECDKLTAICYGDYGEQYCKKNGIDYIMG</sequence>
<dbReference type="EMBL" id="VSSQ01133211">
    <property type="protein sequence ID" value="MPN59328.1"/>
    <property type="molecule type" value="Genomic_DNA"/>
</dbReference>
<dbReference type="AlphaFoldDB" id="A0A645J6P0"/>
<comment type="caution">
    <text evidence="1">The sequence shown here is derived from an EMBL/GenBank/DDBJ whole genome shotgun (WGS) entry which is preliminary data.</text>
</comment>
<gene>
    <name evidence="1" type="ORF">SDC9_207049</name>
</gene>
<name>A0A645J6P0_9ZZZZ</name>
<dbReference type="Pfam" id="PF13306">
    <property type="entry name" value="LRR_5"/>
    <property type="match status" value="1"/>
</dbReference>
<reference evidence="1" key="1">
    <citation type="submission" date="2019-08" db="EMBL/GenBank/DDBJ databases">
        <authorList>
            <person name="Kucharzyk K."/>
            <person name="Murdoch R.W."/>
            <person name="Higgins S."/>
            <person name="Loffler F."/>
        </authorList>
    </citation>
    <scope>NUCLEOTIDE SEQUENCE</scope>
</reference>
<protein>
    <recommendedName>
        <fullName evidence="2">Leucine-rich repeat domain-containing protein</fullName>
    </recommendedName>
</protein>